<sequence length="71" mass="8288">MFILFVLFSSFTIGCERSPTINRMGTEQYYVQITNKGEVKGKYVYSYDVISEKDIPEKIRGQLEIEDKVKL</sequence>
<dbReference type="AlphaFoldDB" id="A0A2B5NKY0"/>
<dbReference type="SUPFAM" id="SSF159121">
    <property type="entry name" value="BC4932-like"/>
    <property type="match status" value="1"/>
</dbReference>
<protein>
    <recommendedName>
        <fullName evidence="3">DUF1093 domain-containing protein</fullName>
    </recommendedName>
</protein>
<evidence type="ECO:0008006" key="3">
    <source>
        <dbReference type="Google" id="ProtNLM"/>
    </source>
</evidence>
<dbReference type="EMBL" id="NVPQ01000114">
    <property type="protein sequence ID" value="PDY35956.1"/>
    <property type="molecule type" value="Genomic_DNA"/>
</dbReference>
<evidence type="ECO:0000313" key="1">
    <source>
        <dbReference type="EMBL" id="PDY35956.1"/>
    </source>
</evidence>
<dbReference type="InterPro" id="IPR036166">
    <property type="entry name" value="YxeA-like_sf"/>
</dbReference>
<proteinExistence type="predicted"/>
<accession>A0A2B5NKY0</accession>
<dbReference type="Proteomes" id="UP000220111">
    <property type="component" value="Unassembled WGS sequence"/>
</dbReference>
<comment type="caution">
    <text evidence="1">The sequence shown here is derived from an EMBL/GenBank/DDBJ whole genome shotgun (WGS) entry which is preliminary data.</text>
</comment>
<organism evidence="1 2">
    <name type="scientific">Bacillus wiedmannii</name>
    <dbReference type="NCBI Taxonomy" id="1890302"/>
    <lineage>
        <taxon>Bacteria</taxon>
        <taxon>Bacillati</taxon>
        <taxon>Bacillota</taxon>
        <taxon>Bacilli</taxon>
        <taxon>Bacillales</taxon>
        <taxon>Bacillaceae</taxon>
        <taxon>Bacillus</taxon>
        <taxon>Bacillus cereus group</taxon>
    </lineage>
</organism>
<evidence type="ECO:0000313" key="2">
    <source>
        <dbReference type="Proteomes" id="UP000220111"/>
    </source>
</evidence>
<gene>
    <name evidence="1" type="ORF">COO17_25240</name>
</gene>
<reference evidence="1 2" key="1">
    <citation type="submission" date="2017-09" db="EMBL/GenBank/DDBJ databases">
        <title>Large-scale bioinformatics analysis of Bacillus genomes uncovers conserved roles of natural products in bacterial physiology.</title>
        <authorList>
            <consortium name="Agbiome Team Llc"/>
            <person name="Bleich R.M."/>
            <person name="Grubbs K.J."/>
            <person name="Santa Maria K.C."/>
            <person name="Allen S.E."/>
            <person name="Farag S."/>
            <person name="Shank E.A."/>
            <person name="Bowers A."/>
        </authorList>
    </citation>
    <scope>NUCLEOTIDE SEQUENCE [LARGE SCALE GENOMIC DNA]</scope>
    <source>
        <strain evidence="1 2">AFS098222</strain>
    </source>
</reference>
<name>A0A2B5NKY0_9BACI</name>